<feature type="domain" description="Reverse transcriptase Ty1/copia-type" evidence="1">
    <location>
        <begin position="3"/>
        <end position="101"/>
    </location>
</feature>
<evidence type="ECO:0000259" key="1">
    <source>
        <dbReference type="Pfam" id="PF07727"/>
    </source>
</evidence>
<dbReference type="EMBL" id="CACVBM020001050">
    <property type="protein sequence ID" value="CAA7026210.1"/>
    <property type="molecule type" value="Genomic_DNA"/>
</dbReference>
<keyword evidence="4" id="KW-1185">Reference proteome</keyword>
<evidence type="ECO:0000313" key="4">
    <source>
        <dbReference type="Proteomes" id="UP000467841"/>
    </source>
</evidence>
<proteinExistence type="predicted"/>
<reference evidence="2 4" key="1">
    <citation type="submission" date="2020-01" db="EMBL/GenBank/DDBJ databases">
        <authorList>
            <person name="Mishra B."/>
        </authorList>
    </citation>
    <scope>NUCLEOTIDE SEQUENCE [LARGE SCALE GENOMIC DNA]</scope>
</reference>
<protein>
    <recommendedName>
        <fullName evidence="1">Reverse transcriptase Ty1/copia-type domain-containing protein</fullName>
    </recommendedName>
</protein>
<evidence type="ECO:0000313" key="3">
    <source>
        <dbReference type="EMBL" id="CAA7053737.1"/>
    </source>
</evidence>
<dbReference type="Proteomes" id="UP000467841">
    <property type="component" value="Unassembled WGS sequence"/>
</dbReference>
<sequence length="102" mass="11453">MKNHTWTLVELPVGAKPTGLNWVFKLKLNSDGSINKHMARLVAKGYAQRYGVNYDEVFAPVARLETIHLLISLAAASGWEIHHLDVKTAFLHGELKEVVYIT</sequence>
<dbReference type="OrthoDB" id="1109234at2759"/>
<evidence type="ECO:0000313" key="2">
    <source>
        <dbReference type="EMBL" id="CAA7026210.1"/>
    </source>
</evidence>
<dbReference type="InterPro" id="IPR043502">
    <property type="entry name" value="DNA/RNA_pol_sf"/>
</dbReference>
<accession>A0A6D2IF59</accession>
<dbReference type="InterPro" id="IPR013103">
    <property type="entry name" value="RVT_2"/>
</dbReference>
<dbReference type="Pfam" id="PF07727">
    <property type="entry name" value="RVT_2"/>
    <property type="match status" value="1"/>
</dbReference>
<gene>
    <name evidence="2" type="ORF">MERR_LOCUS13445</name>
    <name evidence="3" type="ORF">MERR_LOCUS40973</name>
</gene>
<dbReference type="AlphaFoldDB" id="A0A6D2IF59"/>
<dbReference type="EMBL" id="CACVBM020001548">
    <property type="protein sequence ID" value="CAA7053737.1"/>
    <property type="molecule type" value="Genomic_DNA"/>
</dbReference>
<dbReference type="SUPFAM" id="SSF56672">
    <property type="entry name" value="DNA/RNA polymerases"/>
    <property type="match status" value="1"/>
</dbReference>
<name>A0A6D2IF59_9BRAS</name>
<organism evidence="2 4">
    <name type="scientific">Microthlaspi erraticum</name>
    <dbReference type="NCBI Taxonomy" id="1685480"/>
    <lineage>
        <taxon>Eukaryota</taxon>
        <taxon>Viridiplantae</taxon>
        <taxon>Streptophyta</taxon>
        <taxon>Embryophyta</taxon>
        <taxon>Tracheophyta</taxon>
        <taxon>Spermatophyta</taxon>
        <taxon>Magnoliopsida</taxon>
        <taxon>eudicotyledons</taxon>
        <taxon>Gunneridae</taxon>
        <taxon>Pentapetalae</taxon>
        <taxon>rosids</taxon>
        <taxon>malvids</taxon>
        <taxon>Brassicales</taxon>
        <taxon>Brassicaceae</taxon>
        <taxon>Coluteocarpeae</taxon>
        <taxon>Microthlaspi</taxon>
    </lineage>
</organism>